<comment type="caution">
    <text evidence="1">The sequence shown here is derived from an EMBL/GenBank/DDBJ whole genome shotgun (WGS) entry which is preliminary data.</text>
</comment>
<protein>
    <submittedName>
        <fullName evidence="1">Uncharacterized protein</fullName>
    </submittedName>
</protein>
<evidence type="ECO:0000313" key="1">
    <source>
        <dbReference type="EMBL" id="GMH11754.1"/>
    </source>
</evidence>
<dbReference type="Proteomes" id="UP001279734">
    <property type="component" value="Unassembled WGS sequence"/>
</dbReference>
<reference evidence="1" key="1">
    <citation type="submission" date="2023-05" db="EMBL/GenBank/DDBJ databases">
        <title>Nepenthes gracilis genome sequencing.</title>
        <authorList>
            <person name="Fukushima K."/>
        </authorList>
    </citation>
    <scope>NUCLEOTIDE SEQUENCE</scope>
    <source>
        <strain evidence="1">SING2019-196</strain>
    </source>
</reference>
<organism evidence="1 2">
    <name type="scientific">Nepenthes gracilis</name>
    <name type="common">Slender pitcher plant</name>
    <dbReference type="NCBI Taxonomy" id="150966"/>
    <lineage>
        <taxon>Eukaryota</taxon>
        <taxon>Viridiplantae</taxon>
        <taxon>Streptophyta</taxon>
        <taxon>Embryophyta</taxon>
        <taxon>Tracheophyta</taxon>
        <taxon>Spermatophyta</taxon>
        <taxon>Magnoliopsida</taxon>
        <taxon>eudicotyledons</taxon>
        <taxon>Gunneridae</taxon>
        <taxon>Pentapetalae</taxon>
        <taxon>Caryophyllales</taxon>
        <taxon>Nepenthaceae</taxon>
        <taxon>Nepenthes</taxon>
    </lineage>
</organism>
<evidence type="ECO:0000313" key="2">
    <source>
        <dbReference type="Proteomes" id="UP001279734"/>
    </source>
</evidence>
<keyword evidence="2" id="KW-1185">Reference proteome</keyword>
<dbReference type="EMBL" id="BSYO01000011">
    <property type="protein sequence ID" value="GMH11754.1"/>
    <property type="molecule type" value="Genomic_DNA"/>
</dbReference>
<sequence>MSRMSVQSKRHRRHRIAGSFVRDDGSLGRSFSVLSYMALMQSRSAKNAKTNLTSPLGVVEKNGITLEKGSAGGPVKKRLFFPAFPVGPRRYLVPGKIESNPIKDVAAHPEERVVSKRRSRCSGSFPFA</sequence>
<proteinExistence type="predicted"/>
<name>A0AAD3SJ58_NEPGR</name>
<accession>A0AAD3SJ58</accession>
<gene>
    <name evidence="1" type="ORF">Nepgr_013595</name>
</gene>
<dbReference type="AlphaFoldDB" id="A0AAD3SJ58"/>